<accession>A0A0T5X9N1</accession>
<dbReference type="PROSITE" id="PS50949">
    <property type="entry name" value="HTH_GNTR"/>
    <property type="match status" value="1"/>
</dbReference>
<protein>
    <submittedName>
        <fullName evidence="6">FCD domain protein</fullName>
    </submittedName>
</protein>
<evidence type="ECO:0000256" key="2">
    <source>
        <dbReference type="ARBA" id="ARBA00023125"/>
    </source>
</evidence>
<dbReference type="GO" id="GO:0003677">
    <property type="term" value="F:DNA binding"/>
    <property type="evidence" value="ECO:0007669"/>
    <property type="project" value="UniProtKB-KW"/>
</dbReference>
<evidence type="ECO:0000256" key="3">
    <source>
        <dbReference type="ARBA" id="ARBA00023163"/>
    </source>
</evidence>
<dbReference type="AlphaFoldDB" id="A0A0T5X9N1"/>
<evidence type="ECO:0000256" key="1">
    <source>
        <dbReference type="ARBA" id="ARBA00023015"/>
    </source>
</evidence>
<feature type="domain" description="HTH gntR-type" evidence="5">
    <location>
        <begin position="9"/>
        <end position="76"/>
    </location>
</feature>
<evidence type="ECO:0000259" key="5">
    <source>
        <dbReference type="PROSITE" id="PS50949"/>
    </source>
</evidence>
<dbReference type="SMART" id="SM00345">
    <property type="entry name" value="HTH_GNTR"/>
    <property type="match status" value="1"/>
</dbReference>
<dbReference type="GO" id="GO:0003700">
    <property type="term" value="F:DNA-binding transcription factor activity"/>
    <property type="evidence" value="ECO:0007669"/>
    <property type="project" value="InterPro"/>
</dbReference>
<dbReference type="OrthoDB" id="2928at2"/>
<dbReference type="SUPFAM" id="SSF48008">
    <property type="entry name" value="GntR ligand-binding domain-like"/>
    <property type="match status" value="1"/>
</dbReference>
<dbReference type="Gene3D" id="1.10.10.10">
    <property type="entry name" value="Winged helix-like DNA-binding domain superfamily/Winged helix DNA-binding domain"/>
    <property type="match status" value="1"/>
</dbReference>
<evidence type="ECO:0000313" key="6">
    <source>
        <dbReference type="EMBL" id="KRT34978.1"/>
    </source>
</evidence>
<comment type="caution">
    <text evidence="6">The sequence shown here is derived from an EMBL/GenBank/DDBJ whole genome shotgun (WGS) entry which is preliminary data.</text>
</comment>
<dbReference type="Pfam" id="PF07729">
    <property type="entry name" value="FCD"/>
    <property type="match status" value="1"/>
</dbReference>
<dbReference type="PRINTS" id="PR00035">
    <property type="entry name" value="HTHGNTR"/>
</dbReference>
<reference evidence="7" key="1">
    <citation type="submission" date="2012-09" db="EMBL/GenBank/DDBJ databases">
        <authorList>
            <person name="Weinstock G."/>
            <person name="Sodergren E."/>
            <person name="Clifton S."/>
            <person name="Fulton L."/>
            <person name="Fulton B."/>
            <person name="Courtney L."/>
            <person name="Fronick C."/>
            <person name="Harrison M."/>
            <person name="Strong C."/>
            <person name="Farmer C."/>
            <person name="Delehaunty K."/>
            <person name="Markovic C."/>
            <person name="Hall O."/>
            <person name="Minx P."/>
            <person name="Tomlinson C."/>
            <person name="Mitreva M."/>
            <person name="Nelson J."/>
            <person name="Hou S."/>
            <person name="Wollam A."/>
            <person name="Pepin K.H."/>
            <person name="Johnson M."/>
            <person name="Bhonagiri V."/>
            <person name="Nash W.E."/>
            <person name="Suruliraj S."/>
            <person name="Warren W."/>
            <person name="Chinwalla A."/>
            <person name="Mardis E.R."/>
            <person name="Wilson R.K."/>
        </authorList>
    </citation>
    <scope>NUCLEOTIDE SEQUENCE [LARGE SCALE GENOMIC DNA]</scope>
    <source>
        <strain evidence="7">OS1</strain>
    </source>
</reference>
<organism evidence="6 7">
    <name type="scientific">Acetomicrobium hydrogeniformans ATCC BAA-1850</name>
    <dbReference type="NCBI Taxonomy" id="592015"/>
    <lineage>
        <taxon>Bacteria</taxon>
        <taxon>Thermotogati</taxon>
        <taxon>Synergistota</taxon>
        <taxon>Synergistia</taxon>
        <taxon>Synergistales</taxon>
        <taxon>Acetomicrobiaceae</taxon>
        <taxon>Acetomicrobium</taxon>
    </lineage>
</organism>
<dbReference type="Pfam" id="PF00392">
    <property type="entry name" value="GntR"/>
    <property type="match status" value="1"/>
</dbReference>
<sequence>MLREEKLYTTSSDYVYDELLHKILMRQMKPGERLAEVNLAVALGVSRTPVREALRRLASQGLLEIIPNVGARLVSPSQKDVEDTFKVRSVLETTAIRFALQNMDETNLEELEEVIAQEEKAIRRGEFEEYLAVNEDFHRIIAHLSGNEVLESFIKNCIARISIYTAIIDSPIHEILESSLSEHKKILEAIRERDVSKAEKNMEEHMINTSNFLFSYGKKMV</sequence>
<dbReference type="InterPro" id="IPR000524">
    <property type="entry name" value="Tscrpt_reg_HTH_GntR"/>
</dbReference>
<dbReference type="PANTHER" id="PTHR43537">
    <property type="entry name" value="TRANSCRIPTIONAL REGULATOR, GNTR FAMILY"/>
    <property type="match status" value="1"/>
</dbReference>
<dbReference type="InterPro" id="IPR008920">
    <property type="entry name" value="TF_FadR/GntR_C"/>
</dbReference>
<dbReference type="EMBL" id="ACJX03000001">
    <property type="protein sequence ID" value="KRT34978.1"/>
    <property type="molecule type" value="Genomic_DNA"/>
</dbReference>
<dbReference type="CDD" id="cd07377">
    <property type="entry name" value="WHTH_GntR"/>
    <property type="match status" value="1"/>
</dbReference>
<dbReference type="InterPro" id="IPR036390">
    <property type="entry name" value="WH_DNA-bd_sf"/>
</dbReference>
<keyword evidence="2" id="KW-0238">DNA-binding</keyword>
<keyword evidence="7" id="KW-1185">Reference proteome</keyword>
<keyword evidence="3" id="KW-0804">Transcription</keyword>
<dbReference type="RefSeq" id="WP_009202370.1">
    <property type="nucleotide sequence ID" value="NZ_ACJX03000001.1"/>
</dbReference>
<gene>
    <name evidence="6" type="ORF">HMPREF1705_04234</name>
</gene>
<dbReference type="eggNOG" id="COG1802">
    <property type="taxonomic scope" value="Bacteria"/>
</dbReference>
<dbReference type="InterPro" id="IPR011711">
    <property type="entry name" value="GntR_C"/>
</dbReference>
<proteinExistence type="predicted"/>
<dbReference type="Proteomes" id="UP000005273">
    <property type="component" value="Unassembled WGS sequence"/>
</dbReference>
<keyword evidence="1" id="KW-0805">Transcription regulation</keyword>
<evidence type="ECO:0000313" key="7">
    <source>
        <dbReference type="Proteomes" id="UP000005273"/>
    </source>
</evidence>
<dbReference type="SUPFAM" id="SSF46785">
    <property type="entry name" value="Winged helix' DNA-binding domain"/>
    <property type="match status" value="1"/>
</dbReference>
<feature type="coiled-coil region" evidence="4">
    <location>
        <begin position="101"/>
        <end position="128"/>
    </location>
</feature>
<dbReference type="InterPro" id="IPR036388">
    <property type="entry name" value="WH-like_DNA-bd_sf"/>
</dbReference>
<evidence type="ECO:0000256" key="4">
    <source>
        <dbReference type="SAM" id="Coils"/>
    </source>
</evidence>
<name>A0A0T5X9N1_9BACT</name>
<dbReference type="STRING" id="592015.HMPREF1705_04234"/>
<dbReference type="SMART" id="SM00895">
    <property type="entry name" value="FCD"/>
    <property type="match status" value="1"/>
</dbReference>
<keyword evidence="4" id="KW-0175">Coiled coil</keyword>
<dbReference type="Gene3D" id="1.20.120.530">
    <property type="entry name" value="GntR ligand-binding domain-like"/>
    <property type="match status" value="1"/>
</dbReference>
<dbReference type="PANTHER" id="PTHR43537:SF24">
    <property type="entry name" value="GLUCONATE OPERON TRANSCRIPTIONAL REPRESSOR"/>
    <property type="match status" value="1"/>
</dbReference>